<evidence type="ECO:0000256" key="6">
    <source>
        <dbReference type="SAM" id="MobiDB-lite"/>
    </source>
</evidence>
<gene>
    <name evidence="7" type="ORF">CCAM_LOCUS1275</name>
</gene>
<evidence type="ECO:0000313" key="7">
    <source>
        <dbReference type="EMBL" id="VFQ59499.1"/>
    </source>
</evidence>
<keyword evidence="3 5" id="KW-0221">Differentiation</keyword>
<evidence type="ECO:0000256" key="3">
    <source>
        <dbReference type="ARBA" id="ARBA00022782"/>
    </source>
</evidence>
<accession>A0A484K9D1</accession>
<dbReference type="EMBL" id="OOIL02000026">
    <property type="protein sequence ID" value="VFQ59499.1"/>
    <property type="molecule type" value="Genomic_DNA"/>
</dbReference>
<feature type="compositionally biased region" description="Polar residues" evidence="6">
    <location>
        <begin position="212"/>
        <end position="231"/>
    </location>
</feature>
<keyword evidence="4 5" id="KW-0287">Flowering</keyword>
<dbReference type="InterPro" id="IPR012474">
    <property type="entry name" value="Frigida"/>
</dbReference>
<protein>
    <recommendedName>
        <fullName evidence="5">FRIGIDA-like protein</fullName>
    </recommendedName>
</protein>
<feature type="region of interest" description="Disordered" evidence="6">
    <location>
        <begin position="209"/>
        <end position="266"/>
    </location>
</feature>
<dbReference type="AlphaFoldDB" id="A0A484K9D1"/>
<reference evidence="7 8" key="1">
    <citation type="submission" date="2018-04" db="EMBL/GenBank/DDBJ databases">
        <authorList>
            <person name="Vogel A."/>
        </authorList>
    </citation>
    <scope>NUCLEOTIDE SEQUENCE [LARGE SCALE GENOMIC DNA]</scope>
</reference>
<dbReference type="OrthoDB" id="1930990at2759"/>
<dbReference type="PANTHER" id="PTHR31791:SF41">
    <property type="entry name" value="FRIGIDA-LIKE PROTEIN"/>
    <property type="match status" value="1"/>
</dbReference>
<keyword evidence="2 5" id="KW-0217">Developmental protein</keyword>
<proteinExistence type="inferred from homology"/>
<sequence>MATYLAMADQGSDCTLSPEIMQQAKSIADEWKPKMANAAICSASENSLETEAFLQLLATFRISSEFDEEELCKLVLAGAHKRPGPELCRSLGLTHRISGVVQALINRGKEIDAAHFIHAFQLTESFPIAPILKAHLKDLRRSLQGKGASSGNAETNANAQELAALKGIVECIQDYGLEEEYPLDPLQRRIAQLECSKTYNISLNKKRYAESQGRQLNPNKKPNTNGVSASTPRYPPLAHDSQTPTPHAQQEYDPRSHHNYYHHPADEKVASTLHSSATAFSHGVGK</sequence>
<dbReference type="Proteomes" id="UP000595140">
    <property type="component" value="Unassembled WGS sequence"/>
</dbReference>
<name>A0A484K9D1_9ASTE</name>
<evidence type="ECO:0000256" key="2">
    <source>
        <dbReference type="ARBA" id="ARBA00022473"/>
    </source>
</evidence>
<evidence type="ECO:0000256" key="4">
    <source>
        <dbReference type="ARBA" id="ARBA00023089"/>
    </source>
</evidence>
<evidence type="ECO:0000256" key="5">
    <source>
        <dbReference type="RuleBase" id="RU364012"/>
    </source>
</evidence>
<dbReference type="GO" id="GO:0030154">
    <property type="term" value="P:cell differentiation"/>
    <property type="evidence" value="ECO:0007669"/>
    <property type="project" value="UniProtKB-KW"/>
</dbReference>
<dbReference type="Pfam" id="PF07899">
    <property type="entry name" value="Frigida"/>
    <property type="match status" value="1"/>
</dbReference>
<keyword evidence="8" id="KW-1185">Reference proteome</keyword>
<comment type="similarity">
    <text evidence="1 5">Belongs to the Frigida family.</text>
</comment>
<dbReference type="GO" id="GO:0009908">
    <property type="term" value="P:flower development"/>
    <property type="evidence" value="ECO:0007669"/>
    <property type="project" value="UniProtKB-KW"/>
</dbReference>
<organism evidence="7 8">
    <name type="scientific">Cuscuta campestris</name>
    <dbReference type="NCBI Taxonomy" id="132261"/>
    <lineage>
        <taxon>Eukaryota</taxon>
        <taxon>Viridiplantae</taxon>
        <taxon>Streptophyta</taxon>
        <taxon>Embryophyta</taxon>
        <taxon>Tracheophyta</taxon>
        <taxon>Spermatophyta</taxon>
        <taxon>Magnoliopsida</taxon>
        <taxon>eudicotyledons</taxon>
        <taxon>Gunneridae</taxon>
        <taxon>Pentapetalae</taxon>
        <taxon>asterids</taxon>
        <taxon>lamiids</taxon>
        <taxon>Solanales</taxon>
        <taxon>Convolvulaceae</taxon>
        <taxon>Cuscuteae</taxon>
        <taxon>Cuscuta</taxon>
        <taxon>Cuscuta subgen. Grammica</taxon>
        <taxon>Cuscuta sect. Cleistogrammica</taxon>
    </lineage>
</organism>
<dbReference type="PANTHER" id="PTHR31791">
    <property type="entry name" value="FRIGIDA-LIKE PROTEIN 3-RELATED"/>
    <property type="match status" value="1"/>
</dbReference>
<evidence type="ECO:0000256" key="1">
    <source>
        <dbReference type="ARBA" id="ARBA00008956"/>
    </source>
</evidence>
<evidence type="ECO:0000313" key="8">
    <source>
        <dbReference type="Proteomes" id="UP000595140"/>
    </source>
</evidence>